<keyword evidence="1" id="KW-1133">Transmembrane helix</keyword>
<reference evidence="3 4" key="1">
    <citation type="submission" date="2020-10" db="EMBL/GenBank/DDBJ databases">
        <title>Connecting structure to function with the recovery of over 1000 high-quality activated sludge metagenome-assembled genomes encoding full-length rRNA genes using long-read sequencing.</title>
        <authorList>
            <person name="Singleton C.M."/>
            <person name="Petriglieri F."/>
            <person name="Kristensen J.M."/>
            <person name="Kirkegaard R.H."/>
            <person name="Michaelsen T.Y."/>
            <person name="Andersen M.H."/>
            <person name="Karst S.M."/>
            <person name="Dueholm M.S."/>
            <person name="Nielsen P.H."/>
            <person name="Albertsen M."/>
        </authorList>
    </citation>
    <scope>NUCLEOTIDE SEQUENCE [LARGE SCALE GENOMIC DNA]</scope>
    <source>
        <strain evidence="3">EsbW_18-Q3-R4-48_BATAC.285</strain>
    </source>
</reference>
<dbReference type="PROSITE" id="PS50125">
    <property type="entry name" value="GUANYLATE_CYCLASE_2"/>
    <property type="match status" value="1"/>
</dbReference>
<organism evidence="3 4">
    <name type="scientific">Candidatus Accumulibacter proximus</name>
    <dbReference type="NCBI Taxonomy" id="2954385"/>
    <lineage>
        <taxon>Bacteria</taxon>
        <taxon>Pseudomonadati</taxon>
        <taxon>Pseudomonadota</taxon>
        <taxon>Betaproteobacteria</taxon>
        <taxon>Candidatus Accumulibacter</taxon>
    </lineage>
</organism>
<dbReference type="Proteomes" id="UP000697998">
    <property type="component" value="Unassembled WGS sequence"/>
</dbReference>
<dbReference type="InterPro" id="IPR029787">
    <property type="entry name" value="Nucleotide_cyclase"/>
</dbReference>
<evidence type="ECO:0000313" key="4">
    <source>
        <dbReference type="Proteomes" id="UP000697998"/>
    </source>
</evidence>
<dbReference type="SUPFAM" id="SSF55073">
    <property type="entry name" value="Nucleotide cyclase"/>
    <property type="match status" value="1"/>
</dbReference>
<feature type="domain" description="Guanylate cyclase" evidence="2">
    <location>
        <begin position="479"/>
        <end position="611"/>
    </location>
</feature>
<name>A0A935UG52_9PROT</name>
<dbReference type="Pfam" id="PF00211">
    <property type="entry name" value="Guanylate_cyc"/>
    <property type="match status" value="1"/>
</dbReference>
<dbReference type="GO" id="GO:0006171">
    <property type="term" value="P:cAMP biosynthetic process"/>
    <property type="evidence" value="ECO:0007669"/>
    <property type="project" value="TreeGrafter"/>
</dbReference>
<dbReference type="EMBL" id="JADJMH010000013">
    <property type="protein sequence ID" value="MBK7675711.1"/>
    <property type="molecule type" value="Genomic_DNA"/>
</dbReference>
<feature type="transmembrane region" description="Helical" evidence="1">
    <location>
        <begin position="361"/>
        <end position="382"/>
    </location>
</feature>
<accession>A0A935UG52</accession>
<dbReference type="InterPro" id="IPR007890">
    <property type="entry name" value="CHASE2"/>
</dbReference>
<proteinExistence type="predicted"/>
<dbReference type="GO" id="GO:0035556">
    <property type="term" value="P:intracellular signal transduction"/>
    <property type="evidence" value="ECO:0007669"/>
    <property type="project" value="InterPro"/>
</dbReference>
<evidence type="ECO:0000256" key="1">
    <source>
        <dbReference type="SAM" id="Phobius"/>
    </source>
</evidence>
<feature type="transmembrane region" description="Helical" evidence="1">
    <location>
        <begin position="414"/>
        <end position="438"/>
    </location>
</feature>
<dbReference type="InterPro" id="IPR001054">
    <property type="entry name" value="A/G_cyclase"/>
</dbReference>
<dbReference type="GO" id="GO:0004016">
    <property type="term" value="F:adenylate cyclase activity"/>
    <property type="evidence" value="ECO:0007669"/>
    <property type="project" value="UniProtKB-ARBA"/>
</dbReference>
<keyword evidence="1" id="KW-0812">Transmembrane</keyword>
<dbReference type="InterPro" id="IPR050697">
    <property type="entry name" value="Adenylyl/Guanylyl_Cyclase_3/4"/>
</dbReference>
<dbReference type="SMART" id="SM00044">
    <property type="entry name" value="CYCc"/>
    <property type="match status" value="1"/>
</dbReference>
<dbReference type="Gene3D" id="3.30.70.1230">
    <property type="entry name" value="Nucleotide cyclase"/>
    <property type="match status" value="1"/>
</dbReference>
<comment type="caution">
    <text evidence="3">The sequence shown here is derived from an EMBL/GenBank/DDBJ whole genome shotgun (WGS) entry which is preliminary data.</text>
</comment>
<dbReference type="SMART" id="SM01080">
    <property type="entry name" value="CHASE2"/>
    <property type="match status" value="1"/>
</dbReference>
<dbReference type="CDD" id="cd07302">
    <property type="entry name" value="CHD"/>
    <property type="match status" value="1"/>
</dbReference>
<sequence length="723" mass="78355">MKSTSLKHLGAFLPIIPVVLGLALLLTDPLPLQALRHNLFDQYQRWHPREYTEVPVRIIDIDEESLARVGQWPWPRTRLAELVDKLNAAGVAAIGFDVVLAEADSTSPRAMAALWSLRGALRSALENLPDHDQVLAQSLSGAPVVLGFIVQRGKTQDSATGDHATATPAAMLPARPFRYISSGEQPGRWLHRFDSAISARPELAKAAQGNGALSFVPDGDGVLRRVPLVLQLAGEPVPTLVAETLRVAQGERNYVLKTQGSDIGLEELRIGQFRIPTTAEGEIWVHYSREVASRYLPAWKVLAETIPGAMLDGQLVVIGSSAEGLMDLRFSPLGRIMPGVEAHAQALEQILSGHILQRPGWARSVESIAIIVGGLAIGFLAIRASALTAAGTTLILLSVVLLGGWYGFREHALLLNTVTPALTFASAFVLGSLLHHFISEREQRRIRDVFSRYVSPNRVRYLVDHPEAMELGGCRQECSFVFTDLAGFTTLMETIDPGEAVSLLNAYLDQMIGIAFRHEGTLDRIVGDAVAIMFSAPVPQADHRSRALACALEMDAFASDYAAELNARGVAFGETRLGIHSGEVTVGNFGGSTIADYRALGDPVNTAARLEGVNKQIGTRICVSEATLSGCPEALARPIGRLLLKGKSQALQVFEPLDGARLRKYAPLEEYRAAYRLMANEVPTAAAAFRDLAMHYPDDPLAALHHRRLAEGSRGDLVVLTEK</sequence>
<dbReference type="Pfam" id="PF05226">
    <property type="entry name" value="CHASE2"/>
    <property type="match status" value="1"/>
</dbReference>
<dbReference type="PANTHER" id="PTHR43081:SF20">
    <property type="entry name" value="TWO-COMPONENT RESPONSE REGULATOR"/>
    <property type="match status" value="1"/>
</dbReference>
<dbReference type="AlphaFoldDB" id="A0A935UG52"/>
<protein>
    <submittedName>
        <fullName evidence="3">Adenylate/guanylate cyclase domain-containing protein</fullName>
    </submittedName>
</protein>
<evidence type="ECO:0000313" key="3">
    <source>
        <dbReference type="EMBL" id="MBK7675711.1"/>
    </source>
</evidence>
<dbReference type="PANTHER" id="PTHR43081">
    <property type="entry name" value="ADENYLATE CYCLASE, TERMINAL-DIFFERENTIATION SPECIFIC-RELATED"/>
    <property type="match status" value="1"/>
</dbReference>
<feature type="transmembrane region" description="Helical" evidence="1">
    <location>
        <begin position="389"/>
        <end position="408"/>
    </location>
</feature>
<gene>
    <name evidence="3" type="ORF">IPJ27_13670</name>
</gene>
<keyword evidence="1" id="KW-0472">Membrane</keyword>
<evidence type="ECO:0000259" key="2">
    <source>
        <dbReference type="PROSITE" id="PS50125"/>
    </source>
</evidence>